<proteinExistence type="predicted"/>
<dbReference type="PANTHER" id="PTHR44167">
    <property type="entry name" value="OVARIAN-SPECIFIC SERINE/THREONINE-PROTEIN KINASE LOK-RELATED"/>
    <property type="match status" value="1"/>
</dbReference>
<dbReference type="Pfam" id="PF00069">
    <property type="entry name" value="Pkinase"/>
    <property type="match status" value="1"/>
</dbReference>
<keyword evidence="2" id="KW-0808">Transferase</keyword>
<dbReference type="SUPFAM" id="SSF56112">
    <property type="entry name" value="Protein kinase-like (PK-like)"/>
    <property type="match status" value="1"/>
</dbReference>
<dbReference type="PROSITE" id="PS50011">
    <property type="entry name" value="PROTEIN_KINASE_DOM"/>
    <property type="match status" value="1"/>
</dbReference>
<keyword evidence="2" id="KW-0418">Kinase</keyword>
<dbReference type="InterPro" id="IPR011009">
    <property type="entry name" value="Kinase-like_dom_sf"/>
</dbReference>
<dbReference type="OrthoDB" id="248923at2759"/>
<organism evidence="2 3">
    <name type="scientific">Periconia macrospinosa</name>
    <dbReference type="NCBI Taxonomy" id="97972"/>
    <lineage>
        <taxon>Eukaryota</taxon>
        <taxon>Fungi</taxon>
        <taxon>Dikarya</taxon>
        <taxon>Ascomycota</taxon>
        <taxon>Pezizomycotina</taxon>
        <taxon>Dothideomycetes</taxon>
        <taxon>Pleosporomycetidae</taxon>
        <taxon>Pleosporales</taxon>
        <taxon>Massarineae</taxon>
        <taxon>Periconiaceae</taxon>
        <taxon>Periconia</taxon>
    </lineage>
</organism>
<dbReference type="Gene3D" id="1.10.510.10">
    <property type="entry name" value="Transferase(Phosphotransferase) domain 1"/>
    <property type="match status" value="1"/>
</dbReference>
<dbReference type="GO" id="GO:0005737">
    <property type="term" value="C:cytoplasm"/>
    <property type="evidence" value="ECO:0007669"/>
    <property type="project" value="TreeGrafter"/>
</dbReference>
<name>A0A2V1D2R9_9PLEO</name>
<dbReference type="EMBL" id="KZ805839">
    <property type="protein sequence ID" value="PVH91564.1"/>
    <property type="molecule type" value="Genomic_DNA"/>
</dbReference>
<dbReference type="AlphaFoldDB" id="A0A2V1D2R9"/>
<keyword evidence="3" id="KW-1185">Reference proteome</keyword>
<accession>A0A2V1D2R9</accession>
<dbReference type="PANTHER" id="PTHR44167:SF24">
    <property type="entry name" value="SERINE_THREONINE-PROTEIN KINASE CHK2"/>
    <property type="match status" value="1"/>
</dbReference>
<protein>
    <submittedName>
        <fullName evidence="2">Kinase-like protein</fullName>
    </submittedName>
</protein>
<evidence type="ECO:0000313" key="2">
    <source>
        <dbReference type="EMBL" id="PVH91564.1"/>
    </source>
</evidence>
<dbReference type="SMART" id="SM00220">
    <property type="entry name" value="S_TKc"/>
    <property type="match status" value="1"/>
</dbReference>
<dbReference type="GO" id="GO:0004674">
    <property type="term" value="F:protein serine/threonine kinase activity"/>
    <property type="evidence" value="ECO:0007669"/>
    <property type="project" value="TreeGrafter"/>
</dbReference>
<reference evidence="2 3" key="1">
    <citation type="journal article" date="2018" name="Sci. Rep.">
        <title>Comparative genomics provides insights into the lifestyle and reveals functional heterogeneity of dark septate endophytic fungi.</title>
        <authorList>
            <person name="Knapp D.G."/>
            <person name="Nemeth J.B."/>
            <person name="Barry K."/>
            <person name="Hainaut M."/>
            <person name="Henrissat B."/>
            <person name="Johnson J."/>
            <person name="Kuo A."/>
            <person name="Lim J.H.P."/>
            <person name="Lipzen A."/>
            <person name="Nolan M."/>
            <person name="Ohm R.A."/>
            <person name="Tamas L."/>
            <person name="Grigoriev I.V."/>
            <person name="Spatafora J.W."/>
            <person name="Nagy L.G."/>
            <person name="Kovacs G.M."/>
        </authorList>
    </citation>
    <scope>NUCLEOTIDE SEQUENCE [LARGE SCALE GENOMIC DNA]</scope>
    <source>
        <strain evidence="2 3">DSE2036</strain>
    </source>
</reference>
<sequence length="325" mass="37297">MASNRSKNCYDFRPAWEVDCEYTVGTRIAEGKEIYNITIRDMVTTCCLPDSKSRPACVIKKIRKAQEAISERTFHEIFQTDRIRDSQSIAKAYLGFYTKDAGAPKTYCLISKKYDFDLYSYMSNNDSTMNKKQFFHELYNLAGALATIHIPGPGYFGVHHDLKPHNILVELGANSTVRRLLITDFGHSKIQRGSHPFCVNQAQDSDAAYFPPEYRGGSVMNWESDIWALGCVFFEMSIWQKLGKIQFNRFTRSKDRLPDSNMALNGDLAKPVHKFFGRIRDKNIDKSWEEVMSLIKNDMMNTNPTDRMDADEISCQLRLIAGQSR</sequence>
<gene>
    <name evidence="2" type="ORF">DM02DRAFT_636046</name>
</gene>
<dbReference type="GO" id="GO:0005634">
    <property type="term" value="C:nucleus"/>
    <property type="evidence" value="ECO:0007669"/>
    <property type="project" value="TreeGrafter"/>
</dbReference>
<feature type="domain" description="Protein kinase" evidence="1">
    <location>
        <begin position="22"/>
        <end position="319"/>
    </location>
</feature>
<dbReference type="GO" id="GO:0005524">
    <property type="term" value="F:ATP binding"/>
    <property type="evidence" value="ECO:0007669"/>
    <property type="project" value="InterPro"/>
</dbReference>
<dbReference type="CDD" id="cd00180">
    <property type="entry name" value="PKc"/>
    <property type="match status" value="1"/>
</dbReference>
<dbReference type="GO" id="GO:0044773">
    <property type="term" value="P:mitotic DNA damage checkpoint signaling"/>
    <property type="evidence" value="ECO:0007669"/>
    <property type="project" value="TreeGrafter"/>
</dbReference>
<dbReference type="STRING" id="97972.A0A2V1D2R9"/>
<evidence type="ECO:0000313" key="3">
    <source>
        <dbReference type="Proteomes" id="UP000244855"/>
    </source>
</evidence>
<evidence type="ECO:0000259" key="1">
    <source>
        <dbReference type="PROSITE" id="PS50011"/>
    </source>
</evidence>
<dbReference type="InterPro" id="IPR000719">
    <property type="entry name" value="Prot_kinase_dom"/>
</dbReference>
<dbReference type="Proteomes" id="UP000244855">
    <property type="component" value="Unassembled WGS sequence"/>
</dbReference>